<dbReference type="InterPro" id="IPR041267">
    <property type="entry name" value="NLRP_HD2"/>
</dbReference>
<protein>
    <recommendedName>
        <fullName evidence="3">NACHT LRR and PYD domain-containing protein</fullName>
    </recommendedName>
</protein>
<keyword evidence="2" id="KW-0677">Repeat</keyword>
<dbReference type="Pfam" id="PF17776">
    <property type="entry name" value="NLRC4_HD2"/>
    <property type="match status" value="1"/>
</dbReference>
<dbReference type="AlphaFoldDB" id="A0A3P9N2N4"/>
<reference evidence="4" key="2">
    <citation type="submission" date="2025-08" db="UniProtKB">
        <authorList>
            <consortium name="Ensembl"/>
        </authorList>
    </citation>
    <scope>IDENTIFICATION</scope>
    <source>
        <strain evidence="4">Guanapo</strain>
    </source>
</reference>
<dbReference type="Proteomes" id="UP000242638">
    <property type="component" value="Unassembled WGS sequence"/>
</dbReference>
<dbReference type="InterPro" id="IPR032675">
    <property type="entry name" value="LRR_dom_sf"/>
</dbReference>
<reference evidence="5" key="1">
    <citation type="submission" date="2013-11" db="EMBL/GenBank/DDBJ databases">
        <title>The genomic landscape of the Guanapo guppy.</title>
        <authorList>
            <person name="Kuenstner A."/>
            <person name="Dreyer C."/>
        </authorList>
    </citation>
    <scope>NUCLEOTIDE SEQUENCE</scope>
    <source>
        <strain evidence="5">Guanapo</strain>
    </source>
</reference>
<evidence type="ECO:0000259" key="3">
    <source>
        <dbReference type="Pfam" id="PF17776"/>
    </source>
</evidence>
<reference evidence="4" key="3">
    <citation type="submission" date="2025-09" db="UniProtKB">
        <authorList>
            <consortium name="Ensembl"/>
        </authorList>
    </citation>
    <scope>IDENTIFICATION</scope>
    <source>
        <strain evidence="4">Guanapo</strain>
    </source>
</reference>
<evidence type="ECO:0000256" key="1">
    <source>
        <dbReference type="ARBA" id="ARBA00022614"/>
    </source>
</evidence>
<evidence type="ECO:0000256" key="2">
    <source>
        <dbReference type="ARBA" id="ARBA00022737"/>
    </source>
</evidence>
<name>A0A3P9N2N4_POERE</name>
<organism evidence="4 5">
    <name type="scientific">Poecilia reticulata</name>
    <name type="common">Guppy</name>
    <name type="synonym">Acanthophacelus reticulatus</name>
    <dbReference type="NCBI Taxonomy" id="8081"/>
    <lineage>
        <taxon>Eukaryota</taxon>
        <taxon>Metazoa</taxon>
        <taxon>Chordata</taxon>
        <taxon>Craniata</taxon>
        <taxon>Vertebrata</taxon>
        <taxon>Euteleostomi</taxon>
        <taxon>Actinopterygii</taxon>
        <taxon>Neopterygii</taxon>
        <taxon>Teleostei</taxon>
        <taxon>Neoteleostei</taxon>
        <taxon>Acanthomorphata</taxon>
        <taxon>Ovalentaria</taxon>
        <taxon>Atherinomorphae</taxon>
        <taxon>Cyprinodontiformes</taxon>
        <taxon>Poeciliidae</taxon>
        <taxon>Poeciliinae</taxon>
        <taxon>Poecilia</taxon>
    </lineage>
</organism>
<sequence length="240" mass="26467">MSQRGTDIQTNQDTVKYIKDKINEDLTVQKSINLFHCLNELNDRSLEEEIQQSLGSGSLSTDELSPAQWSALVFILLSSEKDLDVFDLKKYSASEEALLKLLLLINIFFSVHCILRLSGCNLSDKSCKSLASVLSSQSGSLRELDLSNNDLQDSGVKLLCAGVKSPNCKLEVLSLSGCLIAEEGCNSLASALSSNPSHLKVLDLSYNHLGESGFMLEHELWKPESLRYGKTNHFPPDRGE</sequence>
<dbReference type="SUPFAM" id="SSF52047">
    <property type="entry name" value="RNI-like"/>
    <property type="match status" value="1"/>
</dbReference>
<dbReference type="InterPro" id="IPR001611">
    <property type="entry name" value="Leu-rich_rpt"/>
</dbReference>
<keyword evidence="1" id="KW-0433">Leucine-rich repeat</keyword>
<dbReference type="PANTHER" id="PTHR24106">
    <property type="entry name" value="NACHT, LRR AND CARD DOMAINS-CONTAINING"/>
    <property type="match status" value="1"/>
</dbReference>
<dbReference type="Pfam" id="PF13516">
    <property type="entry name" value="LRR_6"/>
    <property type="match status" value="3"/>
</dbReference>
<dbReference type="PROSITE" id="PS51450">
    <property type="entry name" value="LRR"/>
    <property type="match status" value="1"/>
</dbReference>
<proteinExistence type="predicted"/>
<dbReference type="Gene3D" id="3.80.10.10">
    <property type="entry name" value="Ribonuclease Inhibitor"/>
    <property type="match status" value="1"/>
</dbReference>
<dbReference type="GeneTree" id="ENSGT01150000286915"/>
<dbReference type="OMA" id="PECPLEM"/>
<dbReference type="InterPro" id="IPR051261">
    <property type="entry name" value="NLR"/>
</dbReference>
<dbReference type="Ensembl" id="ENSPRET00000003833.1">
    <property type="protein sequence ID" value="ENSPREP00000003778.1"/>
    <property type="gene ID" value="ENSPREG00000002714.1"/>
</dbReference>
<accession>A0A3P9N2N4</accession>
<dbReference type="SMART" id="SM00368">
    <property type="entry name" value="LRR_RI"/>
    <property type="match status" value="4"/>
</dbReference>
<evidence type="ECO:0000313" key="4">
    <source>
        <dbReference type="Ensembl" id="ENSPREP00000003778.1"/>
    </source>
</evidence>
<keyword evidence="5" id="KW-1185">Reference proteome</keyword>
<feature type="domain" description="NACHT LRR and PYD" evidence="3">
    <location>
        <begin position="9"/>
        <end position="47"/>
    </location>
</feature>
<evidence type="ECO:0000313" key="5">
    <source>
        <dbReference type="Proteomes" id="UP000242638"/>
    </source>
</evidence>